<organism evidence="2 3">
    <name type="scientific">Priapulus caudatus</name>
    <name type="common">Priapulid worm</name>
    <dbReference type="NCBI Taxonomy" id="37621"/>
    <lineage>
        <taxon>Eukaryota</taxon>
        <taxon>Metazoa</taxon>
        <taxon>Ecdysozoa</taxon>
        <taxon>Scalidophora</taxon>
        <taxon>Priapulida</taxon>
        <taxon>Priapulimorpha</taxon>
        <taxon>Priapulimorphida</taxon>
        <taxon>Priapulidae</taxon>
        <taxon>Priapulus</taxon>
    </lineage>
</organism>
<protein>
    <submittedName>
        <fullName evidence="3">CAP-Gly domain-containing linker protein 1-like</fullName>
    </submittedName>
</protein>
<evidence type="ECO:0000313" key="2">
    <source>
        <dbReference type="Proteomes" id="UP000695022"/>
    </source>
</evidence>
<name>A0ABM1E1I3_PRICU</name>
<keyword evidence="2" id="KW-1185">Reference proteome</keyword>
<sequence>MAEQEPESSLVHQDINDFVNHCNLEHEDAPANMHNILVRIKEIYQEQLKGIEETTGCTKEECTAKKVRVLECYICDLEEQNFSLVQVVDELEKEASERVQVFEKKLQKTANLVKEYVIYTQNIQTDNWHSGEDGKIFRNPLKAIDIGKELNVVTQHMTSQESNCCDERMQDCSRAGDNDILQLKLQHSRDEIADLCTELKMRDRQVYDLQLTLNEVVRDVGLKDITLQTLSRQLSDSGNLKAERHNDDIQDTRQVSSLLTQLHHGLDELENREPANTSECIQCLYWQRKVGVMTDMLKTTNPTVMVQQLEERLSEAQTDCDNAKHNSQSAQCHVDRLKKDLQEVESDLREAKQHFASQVAEAEEEIFQLQKKCFQLEDKHKLALQTIAERGASMRELREELTQTQAKLGQVQNELRSATLQQVEATLLAANRARQREHQSLRLDSKVTELKDRLKFRESEVVKLEELGEALCKQLSDRTFQLDSVRANAQELRKDLVVARTSIHESEAKVSQQRAVAKQLKMELGRTRDELGRHSPSAGNNARENGVAISEHGENNEAVWMATMQDQQGEMERKCAICRSIFHWAKDCEHRSDAEKVKVTGDSTATGISM</sequence>
<evidence type="ECO:0000313" key="3">
    <source>
        <dbReference type="RefSeq" id="XP_014666054.1"/>
    </source>
</evidence>
<keyword evidence="1" id="KW-0175">Coiled coil</keyword>
<evidence type="ECO:0000256" key="1">
    <source>
        <dbReference type="SAM" id="Coils"/>
    </source>
</evidence>
<dbReference type="Proteomes" id="UP000695022">
    <property type="component" value="Unplaced"/>
</dbReference>
<reference evidence="3" key="1">
    <citation type="submission" date="2025-08" db="UniProtKB">
        <authorList>
            <consortium name="RefSeq"/>
        </authorList>
    </citation>
    <scope>IDENTIFICATION</scope>
</reference>
<dbReference type="GeneID" id="106808021"/>
<dbReference type="RefSeq" id="XP_014666054.1">
    <property type="nucleotide sequence ID" value="XM_014810568.1"/>
</dbReference>
<accession>A0ABM1E1I3</accession>
<feature type="coiled-coil region" evidence="1">
    <location>
        <begin position="306"/>
        <end position="421"/>
    </location>
</feature>
<proteinExistence type="predicted"/>
<gene>
    <name evidence="3" type="primary">LOC106808021</name>
</gene>